<keyword evidence="1" id="KW-1133">Transmembrane helix</keyword>
<feature type="transmembrane region" description="Helical" evidence="1">
    <location>
        <begin position="30"/>
        <end position="50"/>
    </location>
</feature>
<name>A0A5D0HXG4_9FLAO</name>
<evidence type="ECO:0000256" key="1">
    <source>
        <dbReference type="SAM" id="Phobius"/>
    </source>
</evidence>
<reference evidence="2 3" key="1">
    <citation type="submission" date="2019-08" db="EMBL/GenBank/DDBJ databases">
        <title>Seonamhaeicola sediminis sp. nov., isolated from marine sediment.</title>
        <authorList>
            <person name="Cao W.R."/>
        </authorList>
    </citation>
    <scope>NUCLEOTIDE SEQUENCE [LARGE SCALE GENOMIC DNA]</scope>
    <source>
        <strain evidence="2 3">B011</strain>
    </source>
</reference>
<keyword evidence="1" id="KW-0812">Transmembrane</keyword>
<evidence type="ECO:0000313" key="3">
    <source>
        <dbReference type="Proteomes" id="UP000323930"/>
    </source>
</evidence>
<proteinExistence type="predicted"/>
<accession>A0A5D0HXG4</accession>
<protein>
    <submittedName>
        <fullName evidence="2">Uncharacterized protein</fullName>
    </submittedName>
</protein>
<gene>
    <name evidence="2" type="ORF">FUA24_12430</name>
</gene>
<sequence>MSKELPQPQQSEEVDLGQLFKLIGNMFDRLFKFIGGIFNKIFLAFVWFVFFVKKHFLKLVISGVIGIVLGYALQKSSDPVYKSYITIKQNYNTGENMYNSISYYNDLVKQKDFGTLSSILGLEEDQAKSILGFEIESVITENQKIKEFDRYLKTLDTTVAKTITYEGYSENLKDYNHQYQQIDIKSKERNNFKTVFTKLIQGVNNNPYFKREQEKDLKELSNRELALKEALMRSDSLQKTYRKVLESGLKSKNGSEIGITFEGSNVTDKTKEYDLYKNDLQLRDELVLINRRKADIENIIEVLSSKQDSGSIDDKKEVFGFKIGQKLFYGLLFSIATFMVLLGLQFVKFLEQHKNKI</sequence>
<dbReference type="OrthoDB" id="1452530at2"/>
<evidence type="ECO:0000313" key="2">
    <source>
        <dbReference type="EMBL" id="TYA74142.1"/>
    </source>
</evidence>
<dbReference type="Proteomes" id="UP000323930">
    <property type="component" value="Unassembled WGS sequence"/>
</dbReference>
<dbReference type="AlphaFoldDB" id="A0A5D0HXG4"/>
<keyword evidence="1" id="KW-0472">Membrane</keyword>
<dbReference type="EMBL" id="VSDQ01000679">
    <property type="protein sequence ID" value="TYA74142.1"/>
    <property type="molecule type" value="Genomic_DNA"/>
</dbReference>
<comment type="caution">
    <text evidence="2">The sequence shown here is derived from an EMBL/GenBank/DDBJ whole genome shotgun (WGS) entry which is preliminary data.</text>
</comment>
<keyword evidence="3" id="KW-1185">Reference proteome</keyword>
<feature type="transmembrane region" description="Helical" evidence="1">
    <location>
        <begin position="327"/>
        <end position="347"/>
    </location>
</feature>
<dbReference type="RefSeq" id="WP_148542765.1">
    <property type="nucleotide sequence ID" value="NZ_VSDQ01000679.1"/>
</dbReference>
<organism evidence="2 3">
    <name type="scientific">Seonamhaeicola marinus</name>
    <dbReference type="NCBI Taxonomy" id="1912246"/>
    <lineage>
        <taxon>Bacteria</taxon>
        <taxon>Pseudomonadati</taxon>
        <taxon>Bacteroidota</taxon>
        <taxon>Flavobacteriia</taxon>
        <taxon>Flavobacteriales</taxon>
        <taxon>Flavobacteriaceae</taxon>
    </lineage>
</organism>